<evidence type="ECO:0000256" key="2">
    <source>
        <dbReference type="ARBA" id="ARBA00022692"/>
    </source>
</evidence>
<keyword evidence="3 5" id="KW-1133">Transmembrane helix</keyword>
<accession>A0ABM8IEL8</accession>
<proteinExistence type="predicted"/>
<gene>
    <name evidence="6" type="ORF">BSYN_26410</name>
</gene>
<evidence type="ECO:0000256" key="5">
    <source>
        <dbReference type="SAM" id="Phobius"/>
    </source>
</evidence>
<reference evidence="6 7" key="1">
    <citation type="submission" date="2023-04" db="EMBL/GenBank/DDBJ databases">
        <title>Draft genome sequence of acteroides sedimenti strain YN3PY1.</title>
        <authorList>
            <person name="Yoshida N."/>
        </authorList>
    </citation>
    <scope>NUCLEOTIDE SEQUENCE [LARGE SCALE GENOMIC DNA]</scope>
    <source>
        <strain evidence="6 7">YN3PY1</strain>
    </source>
</reference>
<feature type="transmembrane region" description="Helical" evidence="5">
    <location>
        <begin position="353"/>
        <end position="373"/>
    </location>
</feature>
<dbReference type="InterPro" id="IPR050598">
    <property type="entry name" value="AminoAcid_Transporter"/>
</dbReference>
<evidence type="ECO:0000256" key="3">
    <source>
        <dbReference type="ARBA" id="ARBA00022989"/>
    </source>
</evidence>
<feature type="transmembrane region" description="Helical" evidence="5">
    <location>
        <begin position="91"/>
        <end position="117"/>
    </location>
</feature>
<feature type="transmembrane region" description="Helical" evidence="5">
    <location>
        <begin position="155"/>
        <end position="175"/>
    </location>
</feature>
<protein>
    <submittedName>
        <fullName evidence="6">Amino acid permease</fullName>
    </submittedName>
</protein>
<feature type="transmembrane region" description="Helical" evidence="5">
    <location>
        <begin position="273"/>
        <end position="300"/>
    </location>
</feature>
<dbReference type="PIRSF" id="PIRSF006060">
    <property type="entry name" value="AA_transporter"/>
    <property type="match status" value="1"/>
</dbReference>
<feature type="transmembrane region" description="Helical" evidence="5">
    <location>
        <begin position="422"/>
        <end position="440"/>
    </location>
</feature>
<dbReference type="PANTHER" id="PTHR11785:SF512">
    <property type="entry name" value="SOBREMESA, ISOFORM B"/>
    <property type="match status" value="1"/>
</dbReference>
<feature type="transmembrane region" description="Helical" evidence="5">
    <location>
        <begin position="232"/>
        <end position="253"/>
    </location>
</feature>
<feature type="transmembrane region" description="Helical" evidence="5">
    <location>
        <begin position="385"/>
        <end position="407"/>
    </location>
</feature>
<feature type="transmembrane region" description="Helical" evidence="5">
    <location>
        <begin position="12"/>
        <end position="35"/>
    </location>
</feature>
<feature type="transmembrane region" description="Helical" evidence="5">
    <location>
        <begin position="326"/>
        <end position="347"/>
    </location>
</feature>
<feature type="transmembrane region" description="Helical" evidence="5">
    <location>
        <begin position="187"/>
        <end position="211"/>
    </location>
</feature>
<evidence type="ECO:0000256" key="4">
    <source>
        <dbReference type="ARBA" id="ARBA00023136"/>
    </source>
</evidence>
<feature type="transmembrane region" description="Helical" evidence="5">
    <location>
        <begin position="123"/>
        <end position="143"/>
    </location>
</feature>
<organism evidence="6 7">
    <name type="scientific">Bacteroides sedimenti</name>
    <dbReference type="NCBI Taxonomy" id="2136147"/>
    <lineage>
        <taxon>Bacteria</taxon>
        <taxon>Pseudomonadati</taxon>
        <taxon>Bacteroidota</taxon>
        <taxon>Bacteroidia</taxon>
        <taxon>Bacteroidales</taxon>
        <taxon>Bacteroidaceae</taxon>
        <taxon>Bacteroides</taxon>
    </lineage>
</organism>
<dbReference type="Proteomes" id="UP001496674">
    <property type="component" value="Chromosome"/>
</dbReference>
<dbReference type="Gene3D" id="1.20.1740.10">
    <property type="entry name" value="Amino acid/polyamine transporter I"/>
    <property type="match status" value="1"/>
</dbReference>
<feature type="transmembrane region" description="Helical" evidence="5">
    <location>
        <begin position="47"/>
        <end position="70"/>
    </location>
</feature>
<sequence>MNNNKYGTYKFGLTTASAFVIANMIGTGVFTSLGFQLMGTTNMTSILILWLLGGVIALCGALVYGELGAVMPRSGGEYHYLRVIYNRKLGFMAGWASLIVGFAAPVALACMALSGYLAKVFPVLNPISVGLLVLTLVTVVHAYDVKMGGAVQRLFTFFKILVILGFIICGLVMPVKCQSLSVSLSEFSWGDIFSTGFAVSLVWVYYSYSGWNASAYMANEIKNPKRTIPRSLFISTLVVTLLYLLINAVFMLSTPVNEMTGQLEVGLISAQHIFGQTLGNLMGLLIALLLISSISSMVFLGPRVSQVMGEDTYILRQLARKSERGTPFVAIWVQYFISALLIITNSFELVTKYTGITLSFFALMTVTGVFVHRHRYPQVERPYRTWGYPVTPVIFILLILWSIVYLVREDFIQTFIEGKQKAMWMTLMSMATLLSGALIYRLNRWVLYKKLIYKLSYDKNES</sequence>
<dbReference type="RefSeq" id="WP_353331673.1">
    <property type="nucleotide sequence ID" value="NZ_AP028055.1"/>
</dbReference>
<name>A0ABM8IEL8_9BACE</name>
<dbReference type="EMBL" id="AP028055">
    <property type="protein sequence ID" value="BEH00377.1"/>
    <property type="molecule type" value="Genomic_DNA"/>
</dbReference>
<dbReference type="PANTHER" id="PTHR11785">
    <property type="entry name" value="AMINO ACID TRANSPORTER"/>
    <property type="match status" value="1"/>
</dbReference>
<evidence type="ECO:0000256" key="1">
    <source>
        <dbReference type="ARBA" id="ARBA00004141"/>
    </source>
</evidence>
<keyword evidence="7" id="KW-1185">Reference proteome</keyword>
<keyword evidence="4 5" id="KW-0472">Membrane</keyword>
<evidence type="ECO:0000313" key="6">
    <source>
        <dbReference type="EMBL" id="BEH00377.1"/>
    </source>
</evidence>
<keyword evidence="2 5" id="KW-0812">Transmembrane</keyword>
<dbReference type="InterPro" id="IPR002293">
    <property type="entry name" value="AA/rel_permease1"/>
</dbReference>
<dbReference type="Pfam" id="PF13520">
    <property type="entry name" value="AA_permease_2"/>
    <property type="match status" value="1"/>
</dbReference>
<evidence type="ECO:0000313" key="7">
    <source>
        <dbReference type="Proteomes" id="UP001496674"/>
    </source>
</evidence>
<comment type="subcellular location">
    <subcellularLocation>
        <location evidence="1">Membrane</location>
        <topology evidence="1">Multi-pass membrane protein</topology>
    </subcellularLocation>
</comment>